<sequence length="519" mass="57996">MPSDGTKSQRHAQRFRECSAPHAVLQKYLSTSKEMETRELLRHISHVCAWVALAQPLPDAAKRLGPTTITTTMPTGSNDNNNNDNNQNLSPVRLLSKMLRLRGRARLDDRVRVALEAVASCCKVALGSDPSCNSNSNNNSSSSNNNNSNNSNHDNNNRYQRADWLELKSALPRFQKRHKAEMEPQSGDACFEAADVLMFKRVGRLNDGICRWQHLNNNTTNNNNSDLLESLVLVADRKERLAETLQGADIDTLHLRKLLYEVIGALSPPRSTSQASDQMAPLDDLAAERLQKGAAIQKSVREILARGILAWRTQLQLEDLQIEPILGHVRNLIQEVEGRHIDVQHACEGKQWSKLKEAVGLTEAVSPAEGMIPGSQEEEQQQKRKHGTGFATEAKSHRSIEAGRYTPNAQIQALDCVVDRPQCEEVLLCTGCGLEVFSFWYVRRLRRKDYALLRPINGHRKAGFRCGDLKPISATVSSVPDNLQYARMQEETVKSCTQPRFWPAFFVCVCVCSCGCSCC</sequence>
<gene>
    <name evidence="2" type="ORF">PGLA1383_LOCUS5694</name>
</gene>
<feature type="region of interest" description="Disordered" evidence="1">
    <location>
        <begin position="370"/>
        <end position="397"/>
    </location>
</feature>
<reference evidence="2" key="1">
    <citation type="submission" date="2021-02" db="EMBL/GenBank/DDBJ databases">
        <authorList>
            <person name="Dougan E. K."/>
            <person name="Rhodes N."/>
            <person name="Thang M."/>
            <person name="Chan C."/>
        </authorList>
    </citation>
    <scope>NUCLEOTIDE SEQUENCE</scope>
</reference>
<feature type="compositionally biased region" description="Low complexity" evidence="1">
    <location>
        <begin position="66"/>
        <end position="88"/>
    </location>
</feature>
<dbReference type="EMBL" id="CAJNNV010002243">
    <property type="protein sequence ID" value="CAE8586850.1"/>
    <property type="molecule type" value="Genomic_DNA"/>
</dbReference>
<comment type="caution">
    <text evidence="2">The sequence shown here is derived from an EMBL/GenBank/DDBJ whole genome shotgun (WGS) entry which is preliminary data.</text>
</comment>
<proteinExistence type="predicted"/>
<dbReference type="GO" id="GO:0004402">
    <property type="term" value="F:histone acetyltransferase activity"/>
    <property type="evidence" value="ECO:0007669"/>
    <property type="project" value="TreeGrafter"/>
</dbReference>
<feature type="region of interest" description="Disordered" evidence="1">
    <location>
        <begin position="132"/>
        <end position="157"/>
    </location>
</feature>
<dbReference type="PANTHER" id="PTHR20916">
    <property type="entry name" value="CYSTEINE AND GLYCINE-RICH PROTEIN 2 BINDING PROTEIN"/>
    <property type="match status" value="1"/>
</dbReference>
<name>A0A813DDK3_POLGL</name>
<feature type="region of interest" description="Disordered" evidence="1">
    <location>
        <begin position="64"/>
        <end position="89"/>
    </location>
</feature>
<dbReference type="Proteomes" id="UP000654075">
    <property type="component" value="Unassembled WGS sequence"/>
</dbReference>
<dbReference type="AlphaFoldDB" id="A0A813DDK3"/>
<evidence type="ECO:0000313" key="3">
    <source>
        <dbReference type="Proteomes" id="UP000654075"/>
    </source>
</evidence>
<evidence type="ECO:0000256" key="1">
    <source>
        <dbReference type="SAM" id="MobiDB-lite"/>
    </source>
</evidence>
<dbReference type="PANTHER" id="PTHR20916:SF26">
    <property type="entry name" value="CYSTEINE-RICH PROTEIN 2-BINDING PROTEIN"/>
    <property type="match status" value="1"/>
</dbReference>
<keyword evidence="3" id="KW-1185">Reference proteome</keyword>
<feature type="compositionally biased region" description="Low complexity" evidence="1">
    <location>
        <begin position="133"/>
        <end position="154"/>
    </location>
</feature>
<evidence type="ECO:0000313" key="2">
    <source>
        <dbReference type="EMBL" id="CAE8586850.1"/>
    </source>
</evidence>
<organism evidence="2 3">
    <name type="scientific">Polarella glacialis</name>
    <name type="common">Dinoflagellate</name>
    <dbReference type="NCBI Taxonomy" id="89957"/>
    <lineage>
        <taxon>Eukaryota</taxon>
        <taxon>Sar</taxon>
        <taxon>Alveolata</taxon>
        <taxon>Dinophyceae</taxon>
        <taxon>Suessiales</taxon>
        <taxon>Suessiaceae</taxon>
        <taxon>Polarella</taxon>
    </lineage>
</organism>
<protein>
    <submittedName>
        <fullName evidence="2">Uncharacterized protein</fullName>
    </submittedName>
</protein>
<accession>A0A813DDK3</accession>